<dbReference type="SUPFAM" id="SSF143990">
    <property type="entry name" value="YbiA-like"/>
    <property type="match status" value="1"/>
</dbReference>
<proteinExistence type="predicted"/>
<comment type="catalytic activity">
    <reaction evidence="1">
        <text>5-amino-6-(5-phospho-D-ribosylamino)uracil + H2O = 5,6-diaminouracil + D-ribose 5-phosphate</text>
        <dbReference type="Rhea" id="RHEA:55020"/>
        <dbReference type="ChEBI" id="CHEBI:15377"/>
        <dbReference type="ChEBI" id="CHEBI:46252"/>
        <dbReference type="ChEBI" id="CHEBI:58453"/>
        <dbReference type="ChEBI" id="CHEBI:78346"/>
    </reaction>
</comment>
<dbReference type="EMBL" id="LATL02000301">
    <property type="protein sequence ID" value="KKD36867.1"/>
    <property type="molecule type" value="Genomic_DNA"/>
</dbReference>
<protein>
    <submittedName>
        <fullName evidence="4">Swarming motility protein ybiA</fullName>
    </submittedName>
</protein>
<organism evidence="4 5">
    <name type="scientific">Limnoraphis robusta CS-951</name>
    <dbReference type="NCBI Taxonomy" id="1637645"/>
    <lineage>
        <taxon>Bacteria</taxon>
        <taxon>Bacillati</taxon>
        <taxon>Cyanobacteriota</taxon>
        <taxon>Cyanophyceae</taxon>
        <taxon>Oscillatoriophycideae</taxon>
        <taxon>Oscillatoriales</taxon>
        <taxon>Sirenicapillariaceae</taxon>
        <taxon>Limnoraphis</taxon>
    </lineage>
</organism>
<sequence>MTIYFYGTSQEPYGCFSNFSQQGFELDGLWWPTNEHYFQAQKFVETDRSWFDKIKTVKTPKEAAKMGRDRKHPLRRDWEQVKDEIMQQGVLRKFKTHADICEILLATGDEVIVENSPVDYYWGCGQDGSGKNRLGEILMAVREILRQQQNY</sequence>
<evidence type="ECO:0000313" key="5">
    <source>
        <dbReference type="Proteomes" id="UP000033607"/>
    </source>
</evidence>
<dbReference type="Pfam" id="PF08719">
    <property type="entry name" value="NADAR"/>
    <property type="match status" value="1"/>
</dbReference>
<name>A0A0F5YDZ8_9CYAN</name>
<dbReference type="AlphaFoldDB" id="A0A0F5YDZ8"/>
<feature type="domain" description="NADAR" evidence="3">
    <location>
        <begin position="4"/>
        <end position="146"/>
    </location>
</feature>
<dbReference type="NCBIfam" id="TIGR02464">
    <property type="entry name" value="ribofla_fusion"/>
    <property type="match status" value="1"/>
</dbReference>
<dbReference type="PATRIC" id="fig|1637645.4.peg.5900"/>
<reference evidence="4 5" key="1">
    <citation type="submission" date="2015-06" db="EMBL/GenBank/DDBJ databases">
        <title>Draft genome assembly of filamentous brackish cyanobacterium Limnoraphis robusta strain CS-951.</title>
        <authorList>
            <person name="Willis A."/>
            <person name="Parks M."/>
            <person name="Burford M.A."/>
        </authorList>
    </citation>
    <scope>NUCLEOTIDE SEQUENCE [LARGE SCALE GENOMIC DNA]</scope>
    <source>
        <strain evidence="4 5">CS-951</strain>
    </source>
</reference>
<dbReference type="OrthoDB" id="67297at2"/>
<comment type="caution">
    <text evidence="4">The sequence shown here is derived from an EMBL/GenBank/DDBJ whole genome shotgun (WGS) entry which is preliminary data.</text>
</comment>
<dbReference type="CDD" id="cd15457">
    <property type="entry name" value="NADAR"/>
    <property type="match status" value="1"/>
</dbReference>
<evidence type="ECO:0000259" key="3">
    <source>
        <dbReference type="Pfam" id="PF08719"/>
    </source>
</evidence>
<evidence type="ECO:0000313" key="4">
    <source>
        <dbReference type="EMBL" id="KKD36867.1"/>
    </source>
</evidence>
<dbReference type="RefSeq" id="WP_046279863.1">
    <property type="nucleotide sequence ID" value="NZ_LATL02000301.1"/>
</dbReference>
<evidence type="ECO:0000256" key="1">
    <source>
        <dbReference type="ARBA" id="ARBA00000022"/>
    </source>
</evidence>
<evidence type="ECO:0000256" key="2">
    <source>
        <dbReference type="ARBA" id="ARBA00000751"/>
    </source>
</evidence>
<dbReference type="InterPro" id="IPR012816">
    <property type="entry name" value="NADAR"/>
</dbReference>
<dbReference type="Gene3D" id="1.10.357.40">
    <property type="entry name" value="YbiA-like"/>
    <property type="match status" value="1"/>
</dbReference>
<accession>A0A0F5YDZ8</accession>
<comment type="catalytic activity">
    <reaction evidence="2">
        <text>2,5-diamino-6-hydroxy-4-(5-phosphoribosylamino)-pyrimidine + H2O = 2,5,6-triamino-4-hydroxypyrimidine + D-ribose 5-phosphate</text>
        <dbReference type="Rhea" id="RHEA:23436"/>
        <dbReference type="ChEBI" id="CHEBI:15377"/>
        <dbReference type="ChEBI" id="CHEBI:58614"/>
        <dbReference type="ChEBI" id="CHEBI:78346"/>
        <dbReference type="ChEBI" id="CHEBI:137796"/>
    </reaction>
</comment>
<dbReference type="Proteomes" id="UP000033607">
    <property type="component" value="Unassembled WGS sequence"/>
</dbReference>
<dbReference type="InterPro" id="IPR037238">
    <property type="entry name" value="YbiA-like_sf"/>
</dbReference>
<gene>
    <name evidence="4" type="ORF">WN50_17515</name>
</gene>